<evidence type="ECO:0000256" key="1">
    <source>
        <dbReference type="SAM" id="Phobius"/>
    </source>
</evidence>
<feature type="transmembrane region" description="Helical" evidence="1">
    <location>
        <begin position="306"/>
        <end position="328"/>
    </location>
</feature>
<keyword evidence="1" id="KW-0472">Membrane</keyword>
<reference evidence="2" key="1">
    <citation type="submission" date="2021-03" db="EMBL/GenBank/DDBJ databases">
        <title>Whole genome shotgun sequence of Actinoplanes auranticolor NBRC 12245.</title>
        <authorList>
            <person name="Komaki H."/>
            <person name="Tamura T."/>
        </authorList>
    </citation>
    <scope>NUCLEOTIDE SEQUENCE</scope>
    <source>
        <strain evidence="2">NBRC 12245</strain>
    </source>
</reference>
<feature type="transmembrane region" description="Helical" evidence="1">
    <location>
        <begin position="409"/>
        <end position="425"/>
    </location>
</feature>
<proteinExistence type="predicted"/>
<evidence type="ECO:0000313" key="3">
    <source>
        <dbReference type="Proteomes" id="UP000681340"/>
    </source>
</evidence>
<keyword evidence="1" id="KW-0812">Transmembrane</keyword>
<evidence type="ECO:0000313" key="2">
    <source>
        <dbReference type="EMBL" id="GIM79805.1"/>
    </source>
</evidence>
<gene>
    <name evidence="2" type="ORF">Aau02nite_87570</name>
</gene>
<dbReference type="RefSeq" id="WP_246595883.1">
    <property type="nucleotide sequence ID" value="NZ_BAABEA010000003.1"/>
</dbReference>
<feature type="transmembrane region" description="Helical" evidence="1">
    <location>
        <begin position="180"/>
        <end position="203"/>
    </location>
</feature>
<dbReference type="EMBL" id="BOQL01000085">
    <property type="protein sequence ID" value="GIM79805.1"/>
    <property type="molecule type" value="Genomic_DNA"/>
</dbReference>
<feature type="transmembrane region" description="Helical" evidence="1">
    <location>
        <begin position="224"/>
        <end position="257"/>
    </location>
</feature>
<keyword evidence="3" id="KW-1185">Reference proteome</keyword>
<dbReference type="AlphaFoldDB" id="A0A919SWU3"/>
<feature type="transmembrane region" description="Helical" evidence="1">
    <location>
        <begin position="95"/>
        <end position="113"/>
    </location>
</feature>
<keyword evidence="1" id="KW-1133">Transmembrane helix</keyword>
<organism evidence="2 3">
    <name type="scientific">Actinoplanes auranticolor</name>
    <dbReference type="NCBI Taxonomy" id="47988"/>
    <lineage>
        <taxon>Bacteria</taxon>
        <taxon>Bacillati</taxon>
        <taxon>Actinomycetota</taxon>
        <taxon>Actinomycetes</taxon>
        <taxon>Micromonosporales</taxon>
        <taxon>Micromonosporaceae</taxon>
        <taxon>Actinoplanes</taxon>
    </lineage>
</organism>
<feature type="transmembrane region" description="Helical" evidence="1">
    <location>
        <begin position="348"/>
        <end position="372"/>
    </location>
</feature>
<feature type="transmembrane region" description="Helical" evidence="1">
    <location>
        <begin position="432"/>
        <end position="449"/>
    </location>
</feature>
<name>A0A919SWU3_9ACTN</name>
<accession>A0A919SWU3</accession>
<evidence type="ECO:0008006" key="4">
    <source>
        <dbReference type="Google" id="ProtNLM"/>
    </source>
</evidence>
<feature type="transmembrane region" description="Helical" evidence="1">
    <location>
        <begin position="65"/>
        <end position="83"/>
    </location>
</feature>
<feature type="transmembrane region" description="Helical" evidence="1">
    <location>
        <begin position="21"/>
        <end position="45"/>
    </location>
</feature>
<feature type="transmembrane region" description="Helical" evidence="1">
    <location>
        <begin position="269"/>
        <end position="299"/>
    </location>
</feature>
<comment type="caution">
    <text evidence="2">The sequence shown here is derived from an EMBL/GenBank/DDBJ whole genome shotgun (WGS) entry which is preliminary data.</text>
</comment>
<feature type="transmembrane region" description="Helical" evidence="1">
    <location>
        <begin position="384"/>
        <end position="403"/>
    </location>
</feature>
<dbReference type="Proteomes" id="UP000681340">
    <property type="component" value="Unassembled WGS sequence"/>
</dbReference>
<sequence length="452" mass="47425">MTLQRIRVSRARGWLSSASRADIVAALVALALIGVAALVGGLLYLAGRPVQASAAPFYAHWLPHLGPGTPLALTVAGLVVWHGQALAARLSWRSLLAAAYGTAVAWTLSLALVDGWQRGLAGRLTTEPEYLHEVSGVTDVSEMVRGFAARILDFQPESWTTHVSGHPPGALLVFVGLDRIGLGGGGWAAVVCVLVGAAAAVAVPETVRLLAAVRHSEATEAARAAVPFAVLFPGAVWVGASADGLFAGVAAVGVMLLARGLTRRAPVAAFIGGVLLAFALYLSYGLALLAPIVLAVVFLARRWRPLVLAALGGGVVVALFTASGFWWWDGYHLVVERYYQGVASDRSYGYWVWANLAALSASAGLAVAPILRRAVLARPVTAERLLPIAALVAVVAADLSGLSKAEVERIWLPFAVWFAAGAALLPLRSRRGWLVVQALTALLVNHLLLTSW</sequence>
<protein>
    <recommendedName>
        <fullName evidence="4">Integral membrane protein</fullName>
    </recommendedName>
</protein>